<dbReference type="GeneID" id="115482064"/>
<reference evidence="2" key="1">
    <citation type="submission" date="2025-08" db="UniProtKB">
        <authorList>
            <consortium name="RefSeq"/>
        </authorList>
    </citation>
    <scope>IDENTIFICATION</scope>
</reference>
<dbReference type="AlphaFoldDB" id="A0A6P7ZTN4"/>
<dbReference type="OrthoDB" id="10013535at2759"/>
<dbReference type="Pfam" id="PF12494">
    <property type="entry name" value="DUF3695"/>
    <property type="match status" value="1"/>
</dbReference>
<sequence length="167" mass="19464">MPPTRDPFPYPPYENDDTFTGEALNVQKASYSKPTHLSQQEDPWNRLNATATLSSARREVYYFDPEAPNDNLDFNLKGLYNHHNDTLKNKNEVIFQKETFREDHGRILKNRVKERPPPSDHQKYAMREWVSPRKENIHCIEGAIESHHSAATNRGYSRKDDGGFYSI</sequence>
<name>A0A6P7ZTN4_9AMPH</name>
<dbReference type="RefSeq" id="XP_030077486.1">
    <property type="nucleotide sequence ID" value="XM_030221626.1"/>
</dbReference>
<accession>A0A6P7ZTN4</accession>
<proteinExistence type="predicted"/>
<dbReference type="CTD" id="127003"/>
<dbReference type="InParanoid" id="A0A6P7ZTN4"/>
<evidence type="ECO:0000313" key="2">
    <source>
        <dbReference type="RefSeq" id="XP_030077486.1"/>
    </source>
</evidence>
<organism evidence="1 2">
    <name type="scientific">Microcaecilia unicolor</name>
    <dbReference type="NCBI Taxonomy" id="1415580"/>
    <lineage>
        <taxon>Eukaryota</taxon>
        <taxon>Metazoa</taxon>
        <taxon>Chordata</taxon>
        <taxon>Craniata</taxon>
        <taxon>Vertebrata</taxon>
        <taxon>Euteleostomi</taxon>
        <taxon>Amphibia</taxon>
        <taxon>Gymnophiona</taxon>
        <taxon>Siphonopidae</taxon>
        <taxon>Microcaecilia</taxon>
    </lineage>
</organism>
<keyword evidence="1" id="KW-1185">Reference proteome</keyword>
<gene>
    <name evidence="2" type="primary">C12H1orf194</name>
</gene>
<dbReference type="FunCoup" id="A0A6P7ZTN4">
    <property type="interactions" value="57"/>
</dbReference>
<protein>
    <submittedName>
        <fullName evidence="2">Uncharacterized protein C1orf194 homolog</fullName>
    </submittedName>
</protein>
<dbReference type="InterPro" id="IPR022179">
    <property type="entry name" value="CFAP276"/>
</dbReference>
<dbReference type="KEGG" id="muo:115482064"/>
<dbReference type="Proteomes" id="UP000515156">
    <property type="component" value="Chromosome 12"/>
</dbReference>
<evidence type="ECO:0000313" key="1">
    <source>
        <dbReference type="Proteomes" id="UP000515156"/>
    </source>
</evidence>